<feature type="transmembrane region" description="Helical" evidence="1">
    <location>
        <begin position="20"/>
        <end position="42"/>
    </location>
</feature>
<keyword evidence="1" id="KW-1133">Transmembrane helix</keyword>
<evidence type="ECO:0000256" key="1">
    <source>
        <dbReference type="SAM" id="Phobius"/>
    </source>
</evidence>
<reference evidence="2 3" key="1">
    <citation type="submission" date="2023-07" db="EMBL/GenBank/DDBJ databases">
        <title>Genomic Encyclopedia of Type Strains, Phase IV (KMG-IV): sequencing the most valuable type-strain genomes for metagenomic binning, comparative biology and taxonomic classification.</title>
        <authorList>
            <person name="Goeker M."/>
        </authorList>
    </citation>
    <scope>NUCLEOTIDE SEQUENCE [LARGE SCALE GENOMIC DNA]</scope>
    <source>
        <strain evidence="2 3">DSM 18695</strain>
    </source>
</reference>
<keyword evidence="1" id="KW-0472">Membrane</keyword>
<organism evidence="2 3">
    <name type="scientific">Caulobacter ginsengisoli</name>
    <dbReference type="NCBI Taxonomy" id="400775"/>
    <lineage>
        <taxon>Bacteria</taxon>
        <taxon>Pseudomonadati</taxon>
        <taxon>Pseudomonadota</taxon>
        <taxon>Alphaproteobacteria</taxon>
        <taxon>Caulobacterales</taxon>
        <taxon>Caulobacteraceae</taxon>
        <taxon>Caulobacter</taxon>
    </lineage>
</organism>
<comment type="caution">
    <text evidence="2">The sequence shown here is derived from an EMBL/GenBank/DDBJ whole genome shotgun (WGS) entry which is preliminary data.</text>
</comment>
<dbReference type="Proteomes" id="UP001228905">
    <property type="component" value="Unassembled WGS sequence"/>
</dbReference>
<dbReference type="SUPFAM" id="SSF47794">
    <property type="entry name" value="Rad51 N-terminal domain-like"/>
    <property type="match status" value="1"/>
</dbReference>
<dbReference type="InterPro" id="IPR010995">
    <property type="entry name" value="DNA_repair_Rad51/TF_NusA_a-hlx"/>
</dbReference>
<gene>
    <name evidence="2" type="ORF">QO010_000311</name>
</gene>
<proteinExistence type="predicted"/>
<dbReference type="Gene3D" id="1.10.150.20">
    <property type="entry name" value="5' to 3' exonuclease, C-terminal subdomain"/>
    <property type="match status" value="1"/>
</dbReference>
<dbReference type="RefSeq" id="WP_307345037.1">
    <property type="nucleotide sequence ID" value="NZ_JAUSVS010000001.1"/>
</dbReference>
<sequence>MDKITLPTADDAAKALRLPLGAASPLWFAFAGAAAVGAAYWWSTRWMRPVNIEALTALQETVVEAAVETVEATVEAVEVVADAVVEAAPEPVAEAVAAVIPEPVAPVTPDDLTRLVGVGPKLAASLAERGVTTFAQIAAWTADDLAAVDKDLKLLGRAERDAWVAQAKRFLEA</sequence>
<keyword evidence="1" id="KW-0812">Transmembrane</keyword>
<dbReference type="EMBL" id="JAUSVS010000001">
    <property type="protein sequence ID" value="MDQ0462563.1"/>
    <property type="molecule type" value="Genomic_DNA"/>
</dbReference>
<name>A0ABU0IKM9_9CAUL</name>
<evidence type="ECO:0000313" key="3">
    <source>
        <dbReference type="Proteomes" id="UP001228905"/>
    </source>
</evidence>
<accession>A0ABU0IKM9</accession>
<evidence type="ECO:0000313" key="2">
    <source>
        <dbReference type="EMBL" id="MDQ0462563.1"/>
    </source>
</evidence>
<protein>
    <submittedName>
        <fullName evidence="2">Flap endonuclease-1-like 5' DNA nuclease</fullName>
    </submittedName>
</protein>
<keyword evidence="3" id="KW-1185">Reference proteome</keyword>
<dbReference type="Pfam" id="PF14520">
    <property type="entry name" value="HHH_5"/>
    <property type="match status" value="1"/>
</dbReference>